<dbReference type="Pfam" id="PF13289">
    <property type="entry name" value="SIR2_2"/>
    <property type="match status" value="1"/>
</dbReference>
<comment type="caution">
    <text evidence="1">The sequence shown here is derived from an EMBL/GenBank/DDBJ whole genome shotgun (WGS) entry which is preliminary data.</text>
</comment>
<keyword evidence="2" id="KW-1185">Reference proteome</keyword>
<proteinExistence type="predicted"/>
<organism evidence="1 2">
    <name type="scientific">Polynucleobacter sphagniphilus</name>
    <dbReference type="NCBI Taxonomy" id="1743169"/>
    <lineage>
        <taxon>Bacteria</taxon>
        <taxon>Pseudomonadati</taxon>
        <taxon>Pseudomonadota</taxon>
        <taxon>Betaproteobacteria</taxon>
        <taxon>Burkholderiales</taxon>
        <taxon>Burkholderiaceae</taxon>
        <taxon>Polynucleobacter</taxon>
    </lineage>
</organism>
<sequence>MGNHLTDIYGGLARNILSTNYNRSVDNLIAYKHPMVKKFERVSEKYHSLFRAQTDGNKIFWKIHGDVQKPGSILLGYNQYAKYMGQVKDYLYKGIQFAHMDEPVRSPLVGKKPNFNFEKNCELYSWVDVFLKDQIHIIGLGLDFSEIVLWWLISEKASLQAQHPSDIGGINYYSIELPNRIKSVGQQCVRTMLTDLGARVVEVQAKDYVDGYLQIAEMLRPGIVAKYHYDDFAFLKKSPD</sequence>
<reference evidence="1" key="1">
    <citation type="submission" date="2023-04" db="EMBL/GenBank/DDBJ databases">
        <title>Genome Encyclopedia of Bacteria and Archaea VI: Functional Genomics of Type Strains.</title>
        <authorList>
            <person name="Whitman W."/>
        </authorList>
    </citation>
    <scope>NUCLEOTIDE SEQUENCE</scope>
    <source>
        <strain evidence="1">Enz.4-51</strain>
    </source>
</reference>
<protein>
    <recommendedName>
        <fullName evidence="3">SIR2-like domain-containing protein</fullName>
    </recommendedName>
</protein>
<accession>A0AA43M6J4</accession>
<dbReference type="EMBL" id="JARXYA010000001">
    <property type="protein sequence ID" value="MDH6503076.1"/>
    <property type="molecule type" value="Genomic_DNA"/>
</dbReference>
<dbReference type="AlphaFoldDB" id="A0AA43M6J4"/>
<gene>
    <name evidence="1" type="ORF">M2127_000359</name>
</gene>
<dbReference type="Proteomes" id="UP001161160">
    <property type="component" value="Unassembled WGS sequence"/>
</dbReference>
<evidence type="ECO:0008006" key="3">
    <source>
        <dbReference type="Google" id="ProtNLM"/>
    </source>
</evidence>
<evidence type="ECO:0000313" key="1">
    <source>
        <dbReference type="EMBL" id="MDH6503076.1"/>
    </source>
</evidence>
<name>A0AA43M6J4_9BURK</name>
<dbReference type="RefSeq" id="WP_158025490.1">
    <property type="nucleotide sequence ID" value="NZ_JARXXW010000001.1"/>
</dbReference>
<evidence type="ECO:0000313" key="2">
    <source>
        <dbReference type="Proteomes" id="UP001161160"/>
    </source>
</evidence>